<gene>
    <name evidence="2" type="ORF">AU210_010159</name>
</gene>
<evidence type="ECO:0000313" key="2">
    <source>
        <dbReference type="EMBL" id="PCD30478.1"/>
    </source>
</evidence>
<feature type="compositionally biased region" description="Basic and acidic residues" evidence="1">
    <location>
        <begin position="68"/>
        <end position="77"/>
    </location>
</feature>
<evidence type="ECO:0000313" key="3">
    <source>
        <dbReference type="Proteomes" id="UP000219602"/>
    </source>
</evidence>
<feature type="region of interest" description="Disordered" evidence="1">
    <location>
        <begin position="1"/>
        <end position="77"/>
    </location>
</feature>
<feature type="compositionally biased region" description="Low complexity" evidence="1">
    <location>
        <begin position="27"/>
        <end position="36"/>
    </location>
</feature>
<feature type="compositionally biased region" description="Basic and acidic residues" evidence="1">
    <location>
        <begin position="359"/>
        <end position="392"/>
    </location>
</feature>
<accession>A0A2H3GRI5</accession>
<dbReference type="EMBL" id="MABQ02000007">
    <property type="protein sequence ID" value="PCD30478.1"/>
    <property type="molecule type" value="Genomic_DNA"/>
</dbReference>
<dbReference type="Proteomes" id="UP000219602">
    <property type="component" value="Chromosome 9"/>
</dbReference>
<evidence type="ECO:0008006" key="4">
    <source>
        <dbReference type="Google" id="ProtNLM"/>
    </source>
</evidence>
<dbReference type="SUPFAM" id="SSF57756">
    <property type="entry name" value="Retrovirus zinc finger-like domains"/>
    <property type="match status" value="1"/>
</dbReference>
<dbReference type="GO" id="GO:0003676">
    <property type="term" value="F:nucleic acid binding"/>
    <property type="evidence" value="ECO:0007669"/>
    <property type="project" value="InterPro"/>
</dbReference>
<sequence length="392" mass="43613">MPARNPWEKGMARKAFERREAKRQENQGSGSTQQSGAGHGTMSRDERRDLTSTGTSLASRHGVGKPSGKKDSGLAWDERMERRDFKGELDMVNTSFGGGPQNPIITRTHDNKVWTKTNQPTDGNQFVATAQAVLNTSSLILTAEAHRPDRAAEAKRRKVKAEAVSSLGLPRQSRAMTAQGDLGSRVTRVAQTPNPLCAECGSTAHTLKDCITTITGSIHACLFCNNRSHVTDRCREFLRLTLADKVKVLVTDRAGMPPILTDSGWWVWLHRFLTSPHTKGQAIPSVFPWRVNFARSVYDGNQRKSLQEYQNDLDFSHDVSALPVDEHMQSMDDVFTCFWGREGRIWPARLDDLPTSSKFAEEAESSHPDDSQQSRPAAPERDIVFEGDGMHD</sequence>
<dbReference type="AlphaFoldDB" id="A0A2H3GRI5"/>
<reference evidence="2 3" key="2">
    <citation type="journal article" date="2017" name="Sci. Rep.">
        <title>A mobile pathogenicity chromosome in Fusarium oxysporum for infection of multiple cucurbit species.</title>
        <authorList>
            <person name="van Dam P."/>
            <person name="Fokkens L."/>
            <person name="Ayukawa Y."/>
            <person name="van der Gragt M."/>
            <person name="Ter Horst A."/>
            <person name="Brankovics B."/>
            <person name="Houterman P.M."/>
            <person name="Arie T."/>
            <person name="Rep M."/>
        </authorList>
    </citation>
    <scope>NUCLEOTIDE SEQUENCE [LARGE SCALE GENOMIC DNA]</scope>
    <source>
        <strain evidence="2 3">Forc016</strain>
    </source>
</reference>
<comment type="caution">
    <text evidence="2">The sequence shown here is derived from an EMBL/GenBank/DDBJ whole genome shotgun (WGS) entry which is preliminary data.</text>
</comment>
<dbReference type="InterPro" id="IPR036875">
    <property type="entry name" value="Znf_CCHC_sf"/>
</dbReference>
<reference evidence="2 3" key="1">
    <citation type="journal article" date="2016" name="Environ. Microbiol.">
        <title>Effector profiles distinguish formae speciales of Fusarium oxysporum.</title>
        <authorList>
            <person name="van Dam P."/>
            <person name="Fokkens L."/>
            <person name="Schmidt S.M."/>
            <person name="Linmans J.H."/>
            <person name="Kistler H.C."/>
            <person name="Ma L.J."/>
            <person name="Rep M."/>
        </authorList>
    </citation>
    <scope>NUCLEOTIDE SEQUENCE [LARGE SCALE GENOMIC DNA]</scope>
    <source>
        <strain evidence="2 3">Forc016</strain>
    </source>
</reference>
<protein>
    <recommendedName>
        <fullName evidence="4">CCHC-type domain-containing protein</fullName>
    </recommendedName>
</protein>
<proteinExistence type="predicted"/>
<evidence type="ECO:0000256" key="1">
    <source>
        <dbReference type="SAM" id="MobiDB-lite"/>
    </source>
</evidence>
<dbReference type="GO" id="GO:0008270">
    <property type="term" value="F:zinc ion binding"/>
    <property type="evidence" value="ECO:0007669"/>
    <property type="project" value="InterPro"/>
</dbReference>
<feature type="region of interest" description="Disordered" evidence="1">
    <location>
        <begin position="357"/>
        <end position="392"/>
    </location>
</feature>
<organism evidence="2 3">
    <name type="scientific">Fusarium oxysporum f. sp. radicis-cucumerinum</name>
    <dbReference type="NCBI Taxonomy" id="327505"/>
    <lineage>
        <taxon>Eukaryota</taxon>
        <taxon>Fungi</taxon>
        <taxon>Dikarya</taxon>
        <taxon>Ascomycota</taxon>
        <taxon>Pezizomycotina</taxon>
        <taxon>Sordariomycetes</taxon>
        <taxon>Hypocreomycetidae</taxon>
        <taxon>Hypocreales</taxon>
        <taxon>Nectriaceae</taxon>
        <taxon>Fusarium</taxon>
        <taxon>Fusarium oxysporum species complex</taxon>
    </lineage>
</organism>
<dbReference type="STRING" id="327505.A0A2H3GRI5"/>
<feature type="compositionally biased region" description="Basic and acidic residues" evidence="1">
    <location>
        <begin position="1"/>
        <end position="25"/>
    </location>
</feature>
<name>A0A2H3GRI5_FUSOX</name>